<protein>
    <submittedName>
        <fullName evidence="1">Uncharacterized protein</fullName>
    </submittedName>
</protein>
<dbReference type="EMBL" id="JACBZH010000001">
    <property type="protein sequence ID" value="NYH91065.1"/>
    <property type="molecule type" value="Genomic_DNA"/>
</dbReference>
<organism evidence="1 2">
    <name type="scientific">Actinopolymorpha rutila</name>
    <dbReference type="NCBI Taxonomy" id="446787"/>
    <lineage>
        <taxon>Bacteria</taxon>
        <taxon>Bacillati</taxon>
        <taxon>Actinomycetota</taxon>
        <taxon>Actinomycetes</taxon>
        <taxon>Propionibacteriales</taxon>
        <taxon>Actinopolymorphaceae</taxon>
        <taxon>Actinopolymorpha</taxon>
    </lineage>
</organism>
<sequence>MHPIMIEAVAQAHRDDLLRAAEARRRAAHHARRDGYLLAGYAGAVSGLLQAVAARPHRSSVAGKSPAPCC</sequence>
<dbReference type="Proteomes" id="UP000579605">
    <property type="component" value="Unassembled WGS sequence"/>
</dbReference>
<keyword evidence="2" id="KW-1185">Reference proteome</keyword>
<evidence type="ECO:0000313" key="1">
    <source>
        <dbReference type="EMBL" id="NYH91065.1"/>
    </source>
</evidence>
<reference evidence="1 2" key="1">
    <citation type="submission" date="2020-07" db="EMBL/GenBank/DDBJ databases">
        <title>Sequencing the genomes of 1000 actinobacteria strains.</title>
        <authorList>
            <person name="Klenk H.-P."/>
        </authorList>
    </citation>
    <scope>NUCLEOTIDE SEQUENCE [LARGE SCALE GENOMIC DNA]</scope>
    <source>
        <strain evidence="1 2">DSM 18448</strain>
    </source>
</reference>
<name>A0A852ZFX8_9ACTN</name>
<dbReference type="AlphaFoldDB" id="A0A852ZFX8"/>
<proteinExistence type="predicted"/>
<gene>
    <name evidence="1" type="ORF">F4554_003703</name>
</gene>
<comment type="caution">
    <text evidence="1">The sequence shown here is derived from an EMBL/GenBank/DDBJ whole genome shotgun (WGS) entry which is preliminary data.</text>
</comment>
<evidence type="ECO:0000313" key="2">
    <source>
        <dbReference type="Proteomes" id="UP000579605"/>
    </source>
</evidence>
<accession>A0A852ZFX8</accession>